<keyword evidence="2" id="KW-1185">Reference proteome</keyword>
<dbReference type="Proteomes" id="UP001652503">
    <property type="component" value="Unassembled WGS sequence"/>
</dbReference>
<protein>
    <submittedName>
        <fullName evidence="1">Uncharacterized protein</fullName>
    </submittedName>
</protein>
<reference evidence="1 2" key="1">
    <citation type="submission" date="2022-10" db="EMBL/GenBank/DDBJ databases">
        <title>Defluviimonas sp. nov., isolated from ocean surface water.</title>
        <authorList>
            <person name="He W."/>
            <person name="Wang L."/>
            <person name="Zhang D.-F."/>
        </authorList>
    </citation>
    <scope>NUCLEOTIDE SEQUENCE [LARGE SCALE GENOMIC DNA]</scope>
    <source>
        <strain evidence="1 2">WL0075</strain>
    </source>
</reference>
<accession>A0ABT2Z0U0</accession>
<evidence type="ECO:0000313" key="1">
    <source>
        <dbReference type="EMBL" id="MCV2864763.1"/>
    </source>
</evidence>
<gene>
    <name evidence="1" type="ORF">OE647_08450</name>
</gene>
<name>A0ABT2Z0U0_9RHOB</name>
<organism evidence="1 2">
    <name type="scientific">Albidovulum sediminicola</name>
    <dbReference type="NCBI Taxonomy" id="2984331"/>
    <lineage>
        <taxon>Bacteria</taxon>
        <taxon>Pseudomonadati</taxon>
        <taxon>Pseudomonadota</taxon>
        <taxon>Alphaproteobacteria</taxon>
        <taxon>Rhodobacterales</taxon>
        <taxon>Paracoccaceae</taxon>
        <taxon>Albidovulum</taxon>
    </lineage>
</organism>
<dbReference type="EMBL" id="JAOWLA010000006">
    <property type="protein sequence ID" value="MCV2864763.1"/>
    <property type="molecule type" value="Genomic_DNA"/>
</dbReference>
<comment type="caution">
    <text evidence="1">The sequence shown here is derived from an EMBL/GenBank/DDBJ whole genome shotgun (WGS) entry which is preliminary data.</text>
</comment>
<evidence type="ECO:0000313" key="2">
    <source>
        <dbReference type="Proteomes" id="UP001652503"/>
    </source>
</evidence>
<sequence>MVQTVIPAASTPAEKGVRLTRREGNTVAMSDPMLSIGFRGVYGLFVAAPAHENYGRGAASHLNSTSMGEMSNN</sequence>
<proteinExistence type="predicted"/>